<dbReference type="SUPFAM" id="SSF55729">
    <property type="entry name" value="Acyl-CoA N-acyltransferases (Nat)"/>
    <property type="match status" value="1"/>
</dbReference>
<sequence>MTVTIRPATLADAAALSAFASANFPDAAPATVPRAAVAEFIAAHLDEASLARHISTGAYAFTIALNAQGEIIAYTGIDHEAEQPAEVPGSAAYLSKFYLSKEARGTGLAQELMSRVIEGARADGKDGLHLGTHRENVRAQNFYEKMGFKRVGERVFQLTETVVGHDYIFYLPL</sequence>
<evidence type="ECO:0000259" key="4">
    <source>
        <dbReference type="PROSITE" id="PS51186"/>
    </source>
</evidence>
<dbReference type="EMBL" id="LXWF01000033">
    <property type="protein sequence ID" value="ORC17389.1"/>
    <property type="molecule type" value="Genomic_DNA"/>
</dbReference>
<dbReference type="GO" id="GO:0016747">
    <property type="term" value="F:acyltransferase activity, transferring groups other than amino-acyl groups"/>
    <property type="evidence" value="ECO:0007669"/>
    <property type="project" value="InterPro"/>
</dbReference>
<evidence type="ECO:0000256" key="3">
    <source>
        <dbReference type="SAM" id="SignalP"/>
    </source>
</evidence>
<keyword evidence="6" id="KW-1185">Reference proteome</keyword>
<evidence type="ECO:0000313" key="5">
    <source>
        <dbReference type="EMBL" id="ORC17389.1"/>
    </source>
</evidence>
<protein>
    <recommendedName>
        <fullName evidence="4">N-acetyltransferase domain-containing protein</fullName>
    </recommendedName>
</protein>
<reference evidence="5 6" key="1">
    <citation type="submission" date="2016-05" db="EMBL/GenBank/DDBJ databases">
        <title>Draft genome sequence of a porcine commensal Rothia nasimurium.</title>
        <authorList>
            <person name="Gaiser R.A."/>
            <person name="Van Baarlen P."/>
            <person name="Wells J.M."/>
        </authorList>
    </citation>
    <scope>NUCLEOTIDE SEQUENCE [LARGE SCALE GENOMIC DNA]</scope>
    <source>
        <strain evidence="5 6">PT-32</strain>
    </source>
</reference>
<dbReference type="CDD" id="cd04301">
    <property type="entry name" value="NAT_SF"/>
    <property type="match status" value="1"/>
</dbReference>
<comment type="caution">
    <text evidence="5">The sequence shown here is derived from an EMBL/GenBank/DDBJ whole genome shotgun (WGS) entry which is preliminary data.</text>
</comment>
<feature type="domain" description="N-acetyltransferase" evidence="4">
    <location>
        <begin position="3"/>
        <end position="173"/>
    </location>
</feature>
<evidence type="ECO:0000256" key="2">
    <source>
        <dbReference type="ARBA" id="ARBA00023315"/>
    </source>
</evidence>
<dbReference type="Gene3D" id="3.40.630.30">
    <property type="match status" value="1"/>
</dbReference>
<dbReference type="InterPro" id="IPR016181">
    <property type="entry name" value="Acyl_CoA_acyltransferase"/>
</dbReference>
<dbReference type="Proteomes" id="UP000192359">
    <property type="component" value="Unassembled WGS sequence"/>
</dbReference>
<evidence type="ECO:0000256" key="1">
    <source>
        <dbReference type="ARBA" id="ARBA00022679"/>
    </source>
</evidence>
<feature type="chain" id="PRO_5038509035" description="N-acetyltransferase domain-containing protein" evidence="3">
    <location>
        <begin position="23"/>
        <end position="173"/>
    </location>
</feature>
<keyword evidence="3" id="KW-0732">Signal</keyword>
<dbReference type="RefSeq" id="WP_180377846.1">
    <property type="nucleotide sequence ID" value="NZ_LXWF01000033.1"/>
</dbReference>
<feature type="signal peptide" evidence="3">
    <location>
        <begin position="1"/>
        <end position="22"/>
    </location>
</feature>
<keyword evidence="2" id="KW-0012">Acyltransferase</keyword>
<dbReference type="PROSITE" id="PS51186">
    <property type="entry name" value="GNAT"/>
    <property type="match status" value="1"/>
</dbReference>
<dbReference type="PANTHER" id="PTHR43877">
    <property type="entry name" value="AMINOALKYLPHOSPHONATE N-ACETYLTRANSFERASE-RELATED-RELATED"/>
    <property type="match status" value="1"/>
</dbReference>
<dbReference type="Pfam" id="PF00583">
    <property type="entry name" value="Acetyltransf_1"/>
    <property type="match status" value="1"/>
</dbReference>
<dbReference type="InterPro" id="IPR000182">
    <property type="entry name" value="GNAT_dom"/>
</dbReference>
<dbReference type="AlphaFoldDB" id="A0A1Y1RQA4"/>
<proteinExistence type="predicted"/>
<keyword evidence="1" id="KW-0808">Transferase</keyword>
<evidence type="ECO:0000313" key="6">
    <source>
        <dbReference type="Proteomes" id="UP000192359"/>
    </source>
</evidence>
<organism evidence="5 6">
    <name type="scientific">Rothia nasimurium</name>
    <dbReference type="NCBI Taxonomy" id="85336"/>
    <lineage>
        <taxon>Bacteria</taxon>
        <taxon>Bacillati</taxon>
        <taxon>Actinomycetota</taxon>
        <taxon>Actinomycetes</taxon>
        <taxon>Micrococcales</taxon>
        <taxon>Micrococcaceae</taxon>
        <taxon>Rothia</taxon>
    </lineage>
</organism>
<dbReference type="PANTHER" id="PTHR43877:SF2">
    <property type="entry name" value="AMINOALKYLPHOSPHONATE N-ACETYLTRANSFERASE-RELATED"/>
    <property type="match status" value="1"/>
</dbReference>
<gene>
    <name evidence="5" type="ORF">A7979_03025</name>
</gene>
<accession>A0A1Y1RQA4</accession>
<dbReference type="InterPro" id="IPR050832">
    <property type="entry name" value="Bact_Acetyltransf"/>
</dbReference>
<name>A0A1Y1RQA4_9MICC</name>